<name>A0A6A6S7F5_9PLEO</name>
<gene>
    <name evidence="2" type="ORF">P280DRAFT_271543</name>
</gene>
<feature type="compositionally biased region" description="Low complexity" evidence="1">
    <location>
        <begin position="486"/>
        <end position="496"/>
    </location>
</feature>
<proteinExistence type="predicted"/>
<reference evidence="2" key="1">
    <citation type="journal article" date="2020" name="Stud. Mycol.">
        <title>101 Dothideomycetes genomes: a test case for predicting lifestyles and emergence of pathogens.</title>
        <authorList>
            <person name="Haridas S."/>
            <person name="Albert R."/>
            <person name="Binder M."/>
            <person name="Bloem J."/>
            <person name="Labutti K."/>
            <person name="Salamov A."/>
            <person name="Andreopoulos B."/>
            <person name="Baker S."/>
            <person name="Barry K."/>
            <person name="Bills G."/>
            <person name="Bluhm B."/>
            <person name="Cannon C."/>
            <person name="Castanera R."/>
            <person name="Culley D."/>
            <person name="Daum C."/>
            <person name="Ezra D."/>
            <person name="Gonzalez J."/>
            <person name="Henrissat B."/>
            <person name="Kuo A."/>
            <person name="Liang C."/>
            <person name="Lipzen A."/>
            <person name="Lutzoni F."/>
            <person name="Magnuson J."/>
            <person name="Mondo S."/>
            <person name="Nolan M."/>
            <person name="Ohm R."/>
            <person name="Pangilinan J."/>
            <person name="Park H.-J."/>
            <person name="Ramirez L."/>
            <person name="Alfaro M."/>
            <person name="Sun H."/>
            <person name="Tritt A."/>
            <person name="Yoshinaga Y."/>
            <person name="Zwiers L.-H."/>
            <person name="Turgeon B."/>
            <person name="Goodwin S."/>
            <person name="Spatafora J."/>
            <person name="Crous P."/>
            <person name="Grigoriev I."/>
        </authorList>
    </citation>
    <scope>NUCLEOTIDE SEQUENCE</scope>
    <source>
        <strain evidence="2">CBS 473.64</strain>
    </source>
</reference>
<protein>
    <submittedName>
        <fullName evidence="2">Uncharacterized protein</fullName>
    </submittedName>
</protein>
<accession>A0A6A6S7F5</accession>
<sequence length="624" mass="68230">MALRPAVPFARPPAAMDDLFERFEAGLEECESEDSDREGAAHGVRIAALESIFEEMDMGEDFQDSFLAAVDLSDESDEGDEDDAELAPPAILDDDEDGDGDEEEEEEEEEESDDDSDDSGGGGGDGVFASLLSLVSSDDEELAKIKATRHYEIDELMAKMLTSTNVPGIIATPACSSTGFPPLGHKSRPVAITLPMPTIKMPSLNRLSSISNFKNRKHRRVPSVTSSIAEETSETPDIFIDGHKRKHSEGCAGGLPTLPLRAECLWTDEFPGNTLGLTHKLLTWHAMTRALYDKYHPSVRLMNTHPLFPYPPERPVNISLVSISFYDTSVWPHRELQYFGPGDVESIVYAEVDTFAGPDEVDMEEAAKIKSPKRNSNFERMKKMNGEYSTKETFRRMDMRGKDEKGEGRWAFVIIKGKLEKGDEGVAPWLTVAWPTMAVTRKSNCLHTLFPDHDKDNVSASTTYVPGVNPTQPAFSASTSTLPLPRRSTSASSSRSYIQPRFHLPSATSSPSPTPSSRHRRKRTVTMPSMVTAACPGIGFSPGISAMTTFSYPSSASLAVSPAADGPGISLRNDAWTVKRTIMEFGNDLGMPCVEAYRTDPAAWKGVLDVVGRGCGKVVMVTNT</sequence>
<dbReference type="OrthoDB" id="3800839at2759"/>
<feature type="region of interest" description="Disordered" evidence="1">
    <location>
        <begin position="67"/>
        <end position="129"/>
    </location>
</feature>
<feature type="region of interest" description="Disordered" evidence="1">
    <location>
        <begin position="461"/>
        <end position="526"/>
    </location>
</feature>
<dbReference type="AlphaFoldDB" id="A0A6A6S7F5"/>
<evidence type="ECO:0000313" key="2">
    <source>
        <dbReference type="EMBL" id="KAF2642673.1"/>
    </source>
</evidence>
<feature type="compositionally biased region" description="Polar residues" evidence="1">
    <location>
        <begin position="461"/>
        <end position="482"/>
    </location>
</feature>
<dbReference type="EMBL" id="MU006781">
    <property type="protein sequence ID" value="KAF2642673.1"/>
    <property type="molecule type" value="Genomic_DNA"/>
</dbReference>
<evidence type="ECO:0000313" key="3">
    <source>
        <dbReference type="Proteomes" id="UP000799753"/>
    </source>
</evidence>
<feature type="compositionally biased region" description="Acidic residues" evidence="1">
    <location>
        <begin position="72"/>
        <end position="85"/>
    </location>
</feature>
<organism evidence="2 3">
    <name type="scientific">Massarina eburnea CBS 473.64</name>
    <dbReference type="NCBI Taxonomy" id="1395130"/>
    <lineage>
        <taxon>Eukaryota</taxon>
        <taxon>Fungi</taxon>
        <taxon>Dikarya</taxon>
        <taxon>Ascomycota</taxon>
        <taxon>Pezizomycotina</taxon>
        <taxon>Dothideomycetes</taxon>
        <taxon>Pleosporomycetidae</taxon>
        <taxon>Pleosporales</taxon>
        <taxon>Massarineae</taxon>
        <taxon>Massarinaceae</taxon>
        <taxon>Massarina</taxon>
    </lineage>
</organism>
<keyword evidence="3" id="KW-1185">Reference proteome</keyword>
<feature type="compositionally biased region" description="Acidic residues" evidence="1">
    <location>
        <begin position="92"/>
        <end position="118"/>
    </location>
</feature>
<evidence type="ECO:0000256" key="1">
    <source>
        <dbReference type="SAM" id="MobiDB-lite"/>
    </source>
</evidence>
<dbReference type="Proteomes" id="UP000799753">
    <property type="component" value="Unassembled WGS sequence"/>
</dbReference>